<dbReference type="EMBL" id="CP059399">
    <property type="protein sequence ID" value="QLY28047.1"/>
    <property type="molecule type" value="Genomic_DNA"/>
</dbReference>
<keyword evidence="6" id="KW-1185">Reference proteome</keyword>
<dbReference type="PANTHER" id="PTHR43537:SF5">
    <property type="entry name" value="UXU OPERON TRANSCRIPTIONAL REGULATOR"/>
    <property type="match status" value="1"/>
</dbReference>
<evidence type="ECO:0000256" key="3">
    <source>
        <dbReference type="ARBA" id="ARBA00023163"/>
    </source>
</evidence>
<dbReference type="InterPro" id="IPR036390">
    <property type="entry name" value="WH_DNA-bd_sf"/>
</dbReference>
<dbReference type="Pfam" id="PF00392">
    <property type="entry name" value="GntR"/>
    <property type="match status" value="1"/>
</dbReference>
<proteinExistence type="predicted"/>
<keyword evidence="2" id="KW-0238">DNA-binding</keyword>
<evidence type="ECO:0000259" key="4">
    <source>
        <dbReference type="PROSITE" id="PS50949"/>
    </source>
</evidence>
<dbReference type="Proteomes" id="UP000515512">
    <property type="component" value="Chromosome"/>
</dbReference>
<dbReference type="GO" id="GO:0003677">
    <property type="term" value="F:DNA binding"/>
    <property type="evidence" value="ECO:0007669"/>
    <property type="project" value="UniProtKB-KW"/>
</dbReference>
<dbReference type="GO" id="GO:0003700">
    <property type="term" value="F:DNA-binding transcription factor activity"/>
    <property type="evidence" value="ECO:0007669"/>
    <property type="project" value="InterPro"/>
</dbReference>
<dbReference type="PROSITE" id="PS50949">
    <property type="entry name" value="HTH_GNTR"/>
    <property type="match status" value="1"/>
</dbReference>
<dbReference type="InterPro" id="IPR000524">
    <property type="entry name" value="Tscrpt_reg_HTH_GntR"/>
</dbReference>
<dbReference type="InterPro" id="IPR036388">
    <property type="entry name" value="WH-like_DNA-bd_sf"/>
</dbReference>
<gene>
    <name evidence="5" type="ORF">H0264_21855</name>
</gene>
<evidence type="ECO:0000256" key="2">
    <source>
        <dbReference type="ARBA" id="ARBA00023125"/>
    </source>
</evidence>
<name>A0A7D6ZE80_9NOCA</name>
<keyword evidence="1" id="KW-0805">Transcription regulation</keyword>
<dbReference type="Gene3D" id="1.10.10.10">
    <property type="entry name" value="Winged helix-like DNA-binding domain superfamily/Winged helix DNA-binding domain"/>
    <property type="match status" value="1"/>
</dbReference>
<dbReference type="PANTHER" id="PTHR43537">
    <property type="entry name" value="TRANSCRIPTIONAL REGULATOR, GNTR FAMILY"/>
    <property type="match status" value="1"/>
</dbReference>
<dbReference type="CDD" id="cd07377">
    <property type="entry name" value="WHTH_GntR"/>
    <property type="match status" value="1"/>
</dbReference>
<accession>A0A7D6ZE80</accession>
<dbReference type="AlphaFoldDB" id="A0A7D6ZE80"/>
<organism evidence="5 6">
    <name type="scientific">Nocardia huaxiensis</name>
    <dbReference type="NCBI Taxonomy" id="2755382"/>
    <lineage>
        <taxon>Bacteria</taxon>
        <taxon>Bacillati</taxon>
        <taxon>Actinomycetota</taxon>
        <taxon>Actinomycetes</taxon>
        <taxon>Mycobacteriales</taxon>
        <taxon>Nocardiaceae</taxon>
        <taxon>Nocardia</taxon>
    </lineage>
</organism>
<feature type="domain" description="HTH gntR-type" evidence="4">
    <location>
        <begin position="4"/>
        <end position="72"/>
    </location>
</feature>
<dbReference type="SMART" id="SM00345">
    <property type="entry name" value="HTH_GNTR"/>
    <property type="match status" value="1"/>
</dbReference>
<evidence type="ECO:0000313" key="5">
    <source>
        <dbReference type="EMBL" id="QLY28047.1"/>
    </source>
</evidence>
<protein>
    <submittedName>
        <fullName evidence="5">GntR family transcriptional regulator</fullName>
    </submittedName>
</protein>
<evidence type="ECO:0000313" key="6">
    <source>
        <dbReference type="Proteomes" id="UP000515512"/>
    </source>
</evidence>
<reference evidence="5 6" key="1">
    <citation type="submission" date="2020-07" db="EMBL/GenBank/DDBJ databases">
        <authorList>
            <person name="Zhuang K."/>
            <person name="Ran Y."/>
        </authorList>
    </citation>
    <scope>NUCLEOTIDE SEQUENCE [LARGE SCALE GENOMIC DNA]</scope>
    <source>
        <strain evidence="5 6">WCH-YHL-001</strain>
    </source>
</reference>
<dbReference type="KEGG" id="nhu:H0264_21855"/>
<keyword evidence="3" id="KW-0804">Transcription</keyword>
<dbReference type="SUPFAM" id="SSF46785">
    <property type="entry name" value="Winged helix' DNA-binding domain"/>
    <property type="match status" value="1"/>
</dbReference>
<dbReference type="RefSeq" id="WP_181579255.1">
    <property type="nucleotide sequence ID" value="NZ_CP059399.1"/>
</dbReference>
<sequence>MSSQVGASEVADELGRRIAAGRYQPGALMPSVRKLAEEFEISKATAQVALSRLEAARFVVAERARGFVVQDVHSHGGFDVYGILFRLSMSDPEQAVATFTDIVDMERSVLFDVIGAYAQLPERVSTDRLTPVVNAMEELAQRDDVDLAEFLAREFDLLRRMALAAGQSAVLALLNSLAELIGGVPEAVDAYFVADPSGHVLFWRAIVNALSRPDLPHEAEYALVGDLLALYHQRVVTRFGTLVAPTHPRVAPAESA</sequence>
<evidence type="ECO:0000256" key="1">
    <source>
        <dbReference type="ARBA" id="ARBA00023015"/>
    </source>
</evidence>